<dbReference type="SUPFAM" id="SSF50978">
    <property type="entry name" value="WD40 repeat-like"/>
    <property type="match status" value="1"/>
</dbReference>
<dbReference type="InterPro" id="IPR015943">
    <property type="entry name" value="WD40/YVTN_repeat-like_dom_sf"/>
</dbReference>
<evidence type="ECO:0008006" key="4">
    <source>
        <dbReference type="Google" id="ProtNLM"/>
    </source>
</evidence>
<dbReference type="Gene3D" id="2.130.10.10">
    <property type="entry name" value="YVTN repeat-like/Quinoprotein amine dehydrogenase"/>
    <property type="match status" value="1"/>
</dbReference>
<name>A0AAD4NQQ4_9PLEO</name>
<feature type="compositionally biased region" description="Polar residues" evidence="1">
    <location>
        <begin position="8"/>
        <end position="18"/>
    </location>
</feature>
<evidence type="ECO:0000313" key="3">
    <source>
        <dbReference type="Proteomes" id="UP001199106"/>
    </source>
</evidence>
<evidence type="ECO:0000313" key="2">
    <source>
        <dbReference type="EMBL" id="KAG9192218.1"/>
    </source>
</evidence>
<dbReference type="EMBL" id="JAANER010000003">
    <property type="protein sequence ID" value="KAG9192218.1"/>
    <property type="molecule type" value="Genomic_DNA"/>
</dbReference>
<dbReference type="AlphaFoldDB" id="A0AAD4NQQ4"/>
<comment type="caution">
    <text evidence="2">The sequence shown here is derived from an EMBL/GenBank/DDBJ whole genome shotgun (WGS) entry which is preliminary data.</text>
</comment>
<evidence type="ECO:0000256" key="1">
    <source>
        <dbReference type="SAM" id="MobiDB-lite"/>
    </source>
</evidence>
<feature type="compositionally biased region" description="Acidic residues" evidence="1">
    <location>
        <begin position="319"/>
        <end position="333"/>
    </location>
</feature>
<dbReference type="InterPro" id="IPR036322">
    <property type="entry name" value="WD40_repeat_dom_sf"/>
</dbReference>
<feature type="compositionally biased region" description="Polar residues" evidence="1">
    <location>
        <begin position="537"/>
        <end position="546"/>
    </location>
</feature>
<proteinExistence type="predicted"/>
<organism evidence="2 3">
    <name type="scientific">Alternaria panax</name>
    <dbReference type="NCBI Taxonomy" id="48097"/>
    <lineage>
        <taxon>Eukaryota</taxon>
        <taxon>Fungi</taxon>
        <taxon>Dikarya</taxon>
        <taxon>Ascomycota</taxon>
        <taxon>Pezizomycotina</taxon>
        <taxon>Dothideomycetes</taxon>
        <taxon>Pleosporomycetidae</taxon>
        <taxon>Pleosporales</taxon>
        <taxon>Pleosporineae</taxon>
        <taxon>Pleosporaceae</taxon>
        <taxon>Alternaria</taxon>
        <taxon>Alternaria sect. Panax</taxon>
    </lineage>
</organism>
<keyword evidence="3" id="KW-1185">Reference proteome</keyword>
<feature type="region of interest" description="Disordered" evidence="1">
    <location>
        <begin position="1"/>
        <end position="85"/>
    </location>
</feature>
<dbReference type="Proteomes" id="UP001199106">
    <property type="component" value="Unassembled WGS sequence"/>
</dbReference>
<feature type="region of interest" description="Disordered" evidence="1">
    <location>
        <begin position="306"/>
        <end position="342"/>
    </location>
</feature>
<reference evidence="2" key="1">
    <citation type="submission" date="2021-07" db="EMBL/GenBank/DDBJ databases">
        <title>Genome Resource of American Ginseng Black Spot Pathogen Alternaria panax.</title>
        <authorList>
            <person name="Qiu C."/>
            <person name="Wang W."/>
            <person name="Liu Z."/>
        </authorList>
    </citation>
    <scope>NUCLEOTIDE SEQUENCE</scope>
    <source>
        <strain evidence="2">BNCC115425</strain>
    </source>
</reference>
<accession>A0AAD4NQQ4</accession>
<protein>
    <recommendedName>
        <fullName evidence="4">Nucleoporin NUP37</fullName>
    </recommendedName>
</protein>
<sequence>MGDVGVSRVTSELPSPSHVQPRPTHRLPTAQDDPDSRRDSFAPEAPAASFAPLALPRRHPRPRPRPSSCKHGANRGVEGKTEPAEVRLPLSTARAAVDIASSRYELPHRVHASTVYPVKAPNGSTVLLYGHDTGVALLWRGGRPLKKNAPPPELPAKPAKVNGARHDAIMIIDSDDDEPAKAAAEPPPRAEFELQDEELDPDQPYASIVQQLSLSLGTQVLHIAVPSIPSPSTLPSPHTIPPIFGTTIVFTVACADSTVRVITLPLSPPPHVAKDRPYGAKSQFGQDIVKVHAHQSIPKGVTMTWTARGEPDSGHGPEDAMDVDEEDEDEDAAASDRKQQSRTGQGFDLLVASHSAELGGLLKLFRFELSETSLNVSHPVAPYKTLTLGKPASRIAFSTAQYPKRRHSQLLIADSKGTARIYDPFALPTRSRRTSGGRNEPGAFVATYRSSFEAVKNIALTPAVLASRKAIMDAAWASDGRHIVALLADGEWGVWDVDRSGPSPPADPSAFSLRGYVGTADKEGGSGGASSPKRGSRNSLAPMTPNTRKRKEETLFQGSASSLTAATRGGVSVASITSTDGTSEDSVLIWYGSEVYRIADLTKFWSRTASASRGGSLPGPGLQVHDVALCGEAITSVSQFDTTTQASRMAVARDTLISAEHRLIITASTSQPLGRDLNAMFAREQVADDASNRTDQALLTHGELDLGGMDRMLESMEGSGTIGAVSKSLTMGGPRKVLFASSAA</sequence>
<feature type="compositionally biased region" description="Low complexity" evidence="1">
    <location>
        <begin position="42"/>
        <end position="55"/>
    </location>
</feature>
<gene>
    <name evidence="2" type="ORF">G6011_10952</name>
</gene>
<feature type="compositionally biased region" description="Basic and acidic residues" evidence="1">
    <location>
        <begin position="309"/>
        <end position="318"/>
    </location>
</feature>
<feature type="region of interest" description="Disordered" evidence="1">
    <location>
        <begin position="521"/>
        <end position="559"/>
    </location>
</feature>